<evidence type="ECO:0000256" key="1">
    <source>
        <dbReference type="SAM" id="MobiDB-lite"/>
    </source>
</evidence>
<gene>
    <name evidence="2" type="ORF">Adt_46788</name>
</gene>
<comment type="caution">
    <text evidence="2">The sequence shown here is derived from an EMBL/GenBank/DDBJ whole genome shotgun (WGS) entry which is preliminary data.</text>
</comment>
<feature type="compositionally biased region" description="Basic and acidic residues" evidence="1">
    <location>
        <begin position="9"/>
        <end position="20"/>
    </location>
</feature>
<organism evidence="2 3">
    <name type="scientific">Abeliophyllum distichum</name>
    <dbReference type="NCBI Taxonomy" id="126358"/>
    <lineage>
        <taxon>Eukaryota</taxon>
        <taxon>Viridiplantae</taxon>
        <taxon>Streptophyta</taxon>
        <taxon>Embryophyta</taxon>
        <taxon>Tracheophyta</taxon>
        <taxon>Spermatophyta</taxon>
        <taxon>Magnoliopsida</taxon>
        <taxon>eudicotyledons</taxon>
        <taxon>Gunneridae</taxon>
        <taxon>Pentapetalae</taxon>
        <taxon>asterids</taxon>
        <taxon>lamiids</taxon>
        <taxon>Lamiales</taxon>
        <taxon>Oleaceae</taxon>
        <taxon>Forsythieae</taxon>
        <taxon>Abeliophyllum</taxon>
    </lineage>
</organism>
<evidence type="ECO:0000313" key="3">
    <source>
        <dbReference type="Proteomes" id="UP001604336"/>
    </source>
</evidence>
<keyword evidence="3" id="KW-1185">Reference proteome</keyword>
<name>A0ABD1P110_9LAMI</name>
<evidence type="ECO:0000313" key="2">
    <source>
        <dbReference type="EMBL" id="KAL2456461.1"/>
    </source>
</evidence>
<dbReference type="AlphaFoldDB" id="A0ABD1P110"/>
<proteinExistence type="predicted"/>
<sequence>MSGNGGSKFKQESTNHQRQADFLRTCPARSKSFFKNHPEIFNTLATSALDPNKLFNTDNEGVTLLSALRYKTTGSFEIIFSNSHWQENSNLGNLDFGLVGVVKTCREHPRPRFHNFLQLGL</sequence>
<accession>A0ABD1P110</accession>
<dbReference type="Proteomes" id="UP001604336">
    <property type="component" value="Unassembled WGS sequence"/>
</dbReference>
<dbReference type="EMBL" id="JBFOLK010000110">
    <property type="protein sequence ID" value="KAL2456461.1"/>
    <property type="molecule type" value="Genomic_DNA"/>
</dbReference>
<reference evidence="3" key="1">
    <citation type="submission" date="2024-07" db="EMBL/GenBank/DDBJ databases">
        <title>Two chromosome-level genome assemblies of Korean endemic species Abeliophyllum distichum and Forsythia ovata (Oleaceae).</title>
        <authorList>
            <person name="Jang H."/>
        </authorList>
    </citation>
    <scope>NUCLEOTIDE SEQUENCE [LARGE SCALE GENOMIC DNA]</scope>
</reference>
<protein>
    <submittedName>
        <fullName evidence="2">Uncharacterized protein</fullName>
    </submittedName>
</protein>
<feature type="region of interest" description="Disordered" evidence="1">
    <location>
        <begin position="1"/>
        <end position="20"/>
    </location>
</feature>